<dbReference type="OrthoDB" id="2914213at2759"/>
<sequence length="398" mass="44747">MDDKTRLPLDILYTLAESLAISGELSSLKAASLTCKDFHRICESHIFAEVDLTPEDRPVIERFKKLLDTKPEVATFVHVVRVFLDPPHSPDLPIILSSMKAIRRLHLAIRSPSVAWTEIPPLVRSSIETAIRTPTLTHLEIRTLDQFPITQIIAPPLSLTSLVLYSVPPPPGLYSDDLSPTLALSYRAIQLRSLTILHLSMGACLALISQKQSDGSPAVDLRQLEVLNIDMEDKEGLLRLLLEDYERLKCLSICVNRNVPMSGTLNAMKRHTKETLQSLSLELHDVVGEDCDPFLGLCEELNSFPSSSALRRINVQLFVMDDCDCSTRLEDWSAFDEVLQGGKFSLLNDVSLSVNIVRYWNTDTSLETKLKDLAKSAFSRLKHADEIQFRYLVFVHTE</sequence>
<comment type="caution">
    <text evidence="1">The sequence shown here is derived from an EMBL/GenBank/DDBJ whole genome shotgun (WGS) entry which is preliminary data.</text>
</comment>
<reference evidence="1 2" key="1">
    <citation type="submission" date="2020-01" db="EMBL/GenBank/DDBJ databases">
        <authorList>
            <person name="Gupta K D."/>
        </authorList>
    </citation>
    <scope>NUCLEOTIDE SEQUENCE [LARGE SCALE GENOMIC DNA]</scope>
</reference>
<evidence type="ECO:0000313" key="1">
    <source>
        <dbReference type="EMBL" id="CAA7270968.1"/>
    </source>
</evidence>
<dbReference type="AlphaFoldDB" id="A0A8S0WCS2"/>
<keyword evidence="2" id="KW-1185">Reference proteome</keyword>
<dbReference type="EMBL" id="CACVBS010000101">
    <property type="protein sequence ID" value="CAA7270968.1"/>
    <property type="molecule type" value="Genomic_DNA"/>
</dbReference>
<gene>
    <name evidence="1" type="ORF">AAE3_LOCUS13381</name>
</gene>
<protein>
    <recommendedName>
        <fullName evidence="3">F-box domain-containing protein</fullName>
    </recommendedName>
</protein>
<organism evidence="1 2">
    <name type="scientific">Cyclocybe aegerita</name>
    <name type="common">Black poplar mushroom</name>
    <name type="synonym">Agrocybe aegerita</name>
    <dbReference type="NCBI Taxonomy" id="1973307"/>
    <lineage>
        <taxon>Eukaryota</taxon>
        <taxon>Fungi</taxon>
        <taxon>Dikarya</taxon>
        <taxon>Basidiomycota</taxon>
        <taxon>Agaricomycotina</taxon>
        <taxon>Agaricomycetes</taxon>
        <taxon>Agaricomycetidae</taxon>
        <taxon>Agaricales</taxon>
        <taxon>Agaricineae</taxon>
        <taxon>Bolbitiaceae</taxon>
        <taxon>Cyclocybe</taxon>
    </lineage>
</organism>
<evidence type="ECO:0008006" key="3">
    <source>
        <dbReference type="Google" id="ProtNLM"/>
    </source>
</evidence>
<proteinExistence type="predicted"/>
<name>A0A8S0WCS2_CYCAE</name>
<dbReference type="Proteomes" id="UP000467700">
    <property type="component" value="Unassembled WGS sequence"/>
</dbReference>
<evidence type="ECO:0000313" key="2">
    <source>
        <dbReference type="Proteomes" id="UP000467700"/>
    </source>
</evidence>
<accession>A0A8S0WCS2</accession>